<dbReference type="Pfam" id="PF13545">
    <property type="entry name" value="HTH_Crp_2"/>
    <property type="match status" value="1"/>
</dbReference>
<sequence length="229" mass="25879">MSQAVFNLTEFESVYIKAFPFWNVISKTERAYILDNSTAATYTKGYHIHDSDECSGVILVRSGCLRAYMISEDGKEVTLYRLYPGDMCMLSASCVLQSITFDVFVDAEEDSQCIVISGPAFAAVAERQPEVRIFSLETAVNRFSDVMWTMQQILFMSMDKRLAIFLSDEISRTGCDLIPMTQEQIARYIGSAREVVSRMLKYFAGEGIVEVSRKGVKILDRLKLRAMTV</sequence>
<keyword evidence="6" id="KW-1185">Reference proteome</keyword>
<dbReference type="SUPFAM" id="SSF51206">
    <property type="entry name" value="cAMP-binding domain-like"/>
    <property type="match status" value="1"/>
</dbReference>
<dbReference type="InterPro" id="IPR036390">
    <property type="entry name" value="WH_DNA-bd_sf"/>
</dbReference>
<dbReference type="InterPro" id="IPR018490">
    <property type="entry name" value="cNMP-bd_dom_sf"/>
</dbReference>
<proteinExistence type="predicted"/>
<dbReference type="InterPro" id="IPR000595">
    <property type="entry name" value="cNMP-bd_dom"/>
</dbReference>
<dbReference type="InterPro" id="IPR036388">
    <property type="entry name" value="WH-like_DNA-bd_sf"/>
</dbReference>
<evidence type="ECO:0000313" key="5">
    <source>
        <dbReference type="EMBL" id="MBE5035266.1"/>
    </source>
</evidence>
<dbReference type="PROSITE" id="PS51063">
    <property type="entry name" value="HTH_CRP_2"/>
    <property type="match status" value="1"/>
</dbReference>
<keyword evidence="3" id="KW-0804">Transcription</keyword>
<name>A0ABR9QWM1_9FIRM</name>
<keyword evidence="1" id="KW-0805">Transcription regulation</keyword>
<dbReference type="PANTHER" id="PTHR24567:SF74">
    <property type="entry name" value="HTH-TYPE TRANSCRIPTIONAL REGULATOR ARCR"/>
    <property type="match status" value="1"/>
</dbReference>
<dbReference type="EMBL" id="JADCKA010000003">
    <property type="protein sequence ID" value="MBE5035266.1"/>
    <property type="molecule type" value="Genomic_DNA"/>
</dbReference>
<dbReference type="Proteomes" id="UP001516588">
    <property type="component" value="Unassembled WGS sequence"/>
</dbReference>
<dbReference type="RefSeq" id="WP_226384932.1">
    <property type="nucleotide sequence ID" value="NZ_JADCKA010000003.1"/>
</dbReference>
<dbReference type="CDD" id="cd00038">
    <property type="entry name" value="CAP_ED"/>
    <property type="match status" value="1"/>
</dbReference>
<dbReference type="Gene3D" id="1.10.10.10">
    <property type="entry name" value="Winged helix-like DNA-binding domain superfamily/Winged helix DNA-binding domain"/>
    <property type="match status" value="1"/>
</dbReference>
<accession>A0ABR9QWM1</accession>
<dbReference type="InterPro" id="IPR050397">
    <property type="entry name" value="Env_Response_Regulators"/>
</dbReference>
<organism evidence="5 6">
    <name type="scientific">Gallibacter intestinalis</name>
    <dbReference type="NCBI Taxonomy" id="2779356"/>
    <lineage>
        <taxon>Bacteria</taxon>
        <taxon>Bacillati</taxon>
        <taxon>Bacillota</taxon>
        <taxon>Clostridia</taxon>
        <taxon>Eubacteriales</taxon>
        <taxon>Eubacteriaceae</taxon>
        <taxon>Gallibacter</taxon>
    </lineage>
</organism>
<evidence type="ECO:0000256" key="2">
    <source>
        <dbReference type="ARBA" id="ARBA00023125"/>
    </source>
</evidence>
<feature type="domain" description="HTH crp-type" evidence="4">
    <location>
        <begin position="156"/>
        <end position="222"/>
    </location>
</feature>
<dbReference type="CDD" id="cd00092">
    <property type="entry name" value="HTH_CRP"/>
    <property type="match status" value="1"/>
</dbReference>
<dbReference type="Pfam" id="PF00027">
    <property type="entry name" value="cNMP_binding"/>
    <property type="match status" value="1"/>
</dbReference>
<protein>
    <submittedName>
        <fullName evidence="5">Crp/Fnr family transcriptional regulator</fullName>
    </submittedName>
</protein>
<dbReference type="Gene3D" id="2.60.120.10">
    <property type="entry name" value="Jelly Rolls"/>
    <property type="match status" value="1"/>
</dbReference>
<dbReference type="SUPFAM" id="SSF46785">
    <property type="entry name" value="Winged helix' DNA-binding domain"/>
    <property type="match status" value="1"/>
</dbReference>
<dbReference type="PRINTS" id="PR00034">
    <property type="entry name" value="HTHCRP"/>
</dbReference>
<evidence type="ECO:0000256" key="1">
    <source>
        <dbReference type="ARBA" id="ARBA00023015"/>
    </source>
</evidence>
<gene>
    <name evidence="5" type="ORF">INF20_03105</name>
</gene>
<reference evidence="5 6" key="1">
    <citation type="submission" date="2020-10" db="EMBL/GenBank/DDBJ databases">
        <title>ChiBAC.</title>
        <authorList>
            <person name="Zenner C."/>
            <person name="Hitch T.C.A."/>
            <person name="Clavel T."/>
        </authorList>
    </citation>
    <scope>NUCLEOTIDE SEQUENCE [LARGE SCALE GENOMIC DNA]</scope>
    <source>
        <strain evidence="5 6">DSM 108706</strain>
    </source>
</reference>
<evidence type="ECO:0000313" key="6">
    <source>
        <dbReference type="Proteomes" id="UP001516588"/>
    </source>
</evidence>
<keyword evidence="2" id="KW-0238">DNA-binding</keyword>
<dbReference type="PANTHER" id="PTHR24567">
    <property type="entry name" value="CRP FAMILY TRANSCRIPTIONAL REGULATORY PROTEIN"/>
    <property type="match status" value="1"/>
</dbReference>
<evidence type="ECO:0000259" key="4">
    <source>
        <dbReference type="PROSITE" id="PS51063"/>
    </source>
</evidence>
<dbReference type="InterPro" id="IPR014710">
    <property type="entry name" value="RmlC-like_jellyroll"/>
</dbReference>
<dbReference type="SMART" id="SM00419">
    <property type="entry name" value="HTH_CRP"/>
    <property type="match status" value="1"/>
</dbReference>
<evidence type="ECO:0000256" key="3">
    <source>
        <dbReference type="ARBA" id="ARBA00023163"/>
    </source>
</evidence>
<dbReference type="InterPro" id="IPR012318">
    <property type="entry name" value="HTH_CRP"/>
</dbReference>
<comment type="caution">
    <text evidence="5">The sequence shown here is derived from an EMBL/GenBank/DDBJ whole genome shotgun (WGS) entry which is preliminary data.</text>
</comment>